<feature type="non-terminal residue" evidence="6">
    <location>
        <position position="1"/>
    </location>
</feature>
<dbReference type="InterPro" id="IPR024607">
    <property type="entry name" value="Sulfatase_CS"/>
</dbReference>
<evidence type="ECO:0000256" key="3">
    <source>
        <dbReference type="ARBA" id="ARBA00022801"/>
    </source>
</evidence>
<sequence>VNIIYINPDEMRADVLGCYGHPQAQTPHLDRLAAEGTRFQQCHIQHSVCTPSRCSFMTGWYPHTRGHRTLWHPLQPEEPNTMQYLKQGGYNVHWIGKNDCLAPGSFASSVTEFHRIDGGGSSRNAFRKGEPGFFSFLHGPMDAPPRDAGCFDRAIDIIRGRTPSDPPFLLFLATS</sequence>
<evidence type="ECO:0000256" key="1">
    <source>
        <dbReference type="ARBA" id="ARBA00008779"/>
    </source>
</evidence>
<dbReference type="InterPro" id="IPR050738">
    <property type="entry name" value="Sulfatase"/>
</dbReference>
<dbReference type="GO" id="GO:0004065">
    <property type="term" value="F:arylsulfatase activity"/>
    <property type="evidence" value="ECO:0007669"/>
    <property type="project" value="TreeGrafter"/>
</dbReference>
<evidence type="ECO:0000256" key="2">
    <source>
        <dbReference type="ARBA" id="ARBA00022723"/>
    </source>
</evidence>
<comment type="similarity">
    <text evidence="1">Belongs to the sulfatase family.</text>
</comment>
<keyword evidence="4" id="KW-0106">Calcium</keyword>
<gene>
    <name evidence="6" type="ORF">METZ01_LOCUS184161</name>
</gene>
<dbReference type="SUPFAM" id="SSF53649">
    <property type="entry name" value="Alkaline phosphatase-like"/>
    <property type="match status" value="1"/>
</dbReference>
<dbReference type="Gene3D" id="3.40.720.10">
    <property type="entry name" value="Alkaline Phosphatase, subunit A"/>
    <property type="match status" value="1"/>
</dbReference>
<dbReference type="PROSITE" id="PS00523">
    <property type="entry name" value="SULFATASE_1"/>
    <property type="match status" value="1"/>
</dbReference>
<dbReference type="AlphaFoldDB" id="A0A382D173"/>
<accession>A0A382D173</accession>
<reference evidence="6" key="1">
    <citation type="submission" date="2018-05" db="EMBL/GenBank/DDBJ databases">
        <authorList>
            <person name="Lanie J.A."/>
            <person name="Ng W.-L."/>
            <person name="Kazmierczak K.M."/>
            <person name="Andrzejewski T.M."/>
            <person name="Davidsen T.M."/>
            <person name="Wayne K.J."/>
            <person name="Tettelin H."/>
            <person name="Glass J.I."/>
            <person name="Rusch D."/>
            <person name="Podicherti R."/>
            <person name="Tsui H.-C.T."/>
            <person name="Winkler M.E."/>
        </authorList>
    </citation>
    <scope>NUCLEOTIDE SEQUENCE</scope>
</reference>
<evidence type="ECO:0000259" key="5">
    <source>
        <dbReference type="Pfam" id="PF00884"/>
    </source>
</evidence>
<name>A0A382D173_9ZZZZ</name>
<feature type="non-terminal residue" evidence="6">
    <location>
        <position position="175"/>
    </location>
</feature>
<dbReference type="InterPro" id="IPR000917">
    <property type="entry name" value="Sulfatase_N"/>
</dbReference>
<dbReference type="EMBL" id="UINC01036794">
    <property type="protein sequence ID" value="SVB31307.1"/>
    <property type="molecule type" value="Genomic_DNA"/>
</dbReference>
<dbReference type="Pfam" id="PF00884">
    <property type="entry name" value="Sulfatase"/>
    <property type="match status" value="1"/>
</dbReference>
<dbReference type="InterPro" id="IPR017850">
    <property type="entry name" value="Alkaline_phosphatase_core_sf"/>
</dbReference>
<proteinExistence type="inferred from homology"/>
<organism evidence="6">
    <name type="scientific">marine metagenome</name>
    <dbReference type="NCBI Taxonomy" id="408172"/>
    <lineage>
        <taxon>unclassified sequences</taxon>
        <taxon>metagenomes</taxon>
        <taxon>ecological metagenomes</taxon>
    </lineage>
</organism>
<protein>
    <recommendedName>
        <fullName evidence="5">Sulfatase N-terminal domain-containing protein</fullName>
    </recommendedName>
</protein>
<keyword evidence="2" id="KW-0479">Metal-binding</keyword>
<dbReference type="GO" id="GO:0046872">
    <property type="term" value="F:metal ion binding"/>
    <property type="evidence" value="ECO:0007669"/>
    <property type="project" value="UniProtKB-KW"/>
</dbReference>
<evidence type="ECO:0000313" key="6">
    <source>
        <dbReference type="EMBL" id="SVB31307.1"/>
    </source>
</evidence>
<feature type="domain" description="Sulfatase N-terminal" evidence="5">
    <location>
        <begin position="2"/>
        <end position="174"/>
    </location>
</feature>
<evidence type="ECO:0000256" key="4">
    <source>
        <dbReference type="ARBA" id="ARBA00022837"/>
    </source>
</evidence>
<dbReference type="PANTHER" id="PTHR42693:SF33">
    <property type="entry name" value="ARYLSULFATASE"/>
    <property type="match status" value="1"/>
</dbReference>
<dbReference type="PANTHER" id="PTHR42693">
    <property type="entry name" value="ARYLSULFATASE FAMILY MEMBER"/>
    <property type="match status" value="1"/>
</dbReference>
<keyword evidence="3" id="KW-0378">Hydrolase</keyword>